<evidence type="ECO:0000313" key="1">
    <source>
        <dbReference type="EMBL" id="NGM48994.1"/>
    </source>
</evidence>
<sequence>MTRAYDPNFGANITIDPRDQIRGVSYVDEYPAAEKLRGREAAATHLRELAPNLGIGAETLRGMDQPVGYHDPRDQKAEYRFGDEKANFDTTTYGWRQTYLNVPVWGAGLTATLKHGPARVLAATNTSEGDIDAKLPSAKAIERFRELFRTGEKVDPELLAPAKTAEEAKARQAKAAEPIGLAEVLGAEAKGATTGKTAAKLIRGRFYVHRYDPRTRLDDFPQEHDHTNGEIPRLTAAGAHVDAHPTLPLPEVPTSIRPGHWYLVAELILRAPWNGQLINWRALVEVETGAVLYLRGLTSNVNGLVFDRDPITTSGNAANGPSANNATLSAAALRTSVTLPGLTAPGPGLEQALSGNFVRISDFEQATVAPPTRPVGSNFDYDSRTNNFAAVNAYYHCDRFFRLCEDLGFTISSYFGGTTFPIPVDHRGRYGTTDGIERNASCSGDGDGIASVDFELADMGDLANPIGIAADWRVVLHELGGHGILYDHVNTANFGFAHSAGDSLAVILNDPETAATDRFESYPWVSFIGRRHDRTVAAGWGWGGASDIGGYASEQILATSHFRAYRSIGGDSPDLGRRKFAARCMAYLILRAVGTLTPASNPASAALFLDALLAADAGDWTSEGLYGGAYGKVLTWAFEKQNLNGGAPPAVDVYIDDGRSGEYLPYLPVHWATTTIWNRRSADGLAGHQEPALDETNYAYVKVRNRGTSPASNVVVKAYHCKPSAGVLWPNDLQPMTTPQLAVGSLAANDTEEKIVGPFSWTPVTNTWGHDCMLMIVSATGDPSNVDKFTAGEVVQDWRLVPNDNNVAQRNVTLVPGGGGVRGLMAGLHGKGFWVGNPQRVSALVEVSVSLPPLLARRGWRVEVKGLPAEGARLKPGEQRAVTFDVQAGTAFTASDAAEAGERDIVVTAKAGGEVIGGMVYKIDPDIETPFNEGKGERKSDACVEQAARLLDCLDLPGEDLKSVKVRRITIDLEMKDKGGCC</sequence>
<dbReference type="EMBL" id="JAAKGT010000002">
    <property type="protein sequence ID" value="NGM48994.1"/>
    <property type="molecule type" value="Genomic_DNA"/>
</dbReference>
<gene>
    <name evidence="1" type="ORF">G5B46_05180</name>
</gene>
<protein>
    <recommendedName>
        <fullName evidence="2">Peptidase M36</fullName>
    </recommendedName>
</protein>
<dbReference type="RefSeq" id="WP_165256780.1">
    <property type="nucleotide sequence ID" value="NZ_JAAKGT010000002.1"/>
</dbReference>
<organism evidence="1">
    <name type="scientific">Caulobacter sp. 602-2</name>
    <dbReference type="NCBI Taxonomy" id="2710887"/>
    <lineage>
        <taxon>Bacteria</taxon>
        <taxon>Pseudomonadati</taxon>
        <taxon>Pseudomonadota</taxon>
        <taxon>Alphaproteobacteria</taxon>
        <taxon>Caulobacterales</taxon>
        <taxon>Caulobacteraceae</taxon>
        <taxon>Caulobacter</taxon>
    </lineage>
</organism>
<comment type="caution">
    <text evidence="1">The sequence shown here is derived from an EMBL/GenBank/DDBJ whole genome shotgun (WGS) entry which is preliminary data.</text>
</comment>
<evidence type="ECO:0008006" key="2">
    <source>
        <dbReference type="Google" id="ProtNLM"/>
    </source>
</evidence>
<accession>A0A6G4QUJ1</accession>
<dbReference type="AlphaFoldDB" id="A0A6G4QUJ1"/>
<name>A0A6G4QUJ1_9CAUL</name>
<proteinExistence type="predicted"/>
<reference evidence="1" key="1">
    <citation type="submission" date="2020-02" db="EMBL/GenBank/DDBJ databases">
        <authorList>
            <person name="Gao J."/>
            <person name="Sun J."/>
        </authorList>
    </citation>
    <scope>NUCLEOTIDE SEQUENCE</scope>
    <source>
        <strain evidence="1">602-2</strain>
    </source>
</reference>